<dbReference type="InterPro" id="IPR001932">
    <property type="entry name" value="PPM-type_phosphatase-like_dom"/>
</dbReference>
<dbReference type="Gene3D" id="3.30.450.40">
    <property type="match status" value="1"/>
</dbReference>
<dbReference type="InterPro" id="IPR007895">
    <property type="entry name" value="MASE1"/>
</dbReference>
<evidence type="ECO:0000256" key="3">
    <source>
        <dbReference type="ARBA" id="ARBA00022692"/>
    </source>
</evidence>
<evidence type="ECO:0000256" key="1">
    <source>
        <dbReference type="ARBA" id="ARBA00004651"/>
    </source>
</evidence>
<evidence type="ECO:0000259" key="8">
    <source>
        <dbReference type="SMART" id="SM00065"/>
    </source>
</evidence>
<feature type="transmembrane region" description="Helical" evidence="7">
    <location>
        <begin position="184"/>
        <end position="204"/>
    </location>
</feature>
<dbReference type="Pfam" id="PF05231">
    <property type="entry name" value="MASE1"/>
    <property type="match status" value="1"/>
</dbReference>
<evidence type="ECO:0000313" key="10">
    <source>
        <dbReference type="EMBL" id="GLH98706.1"/>
    </source>
</evidence>
<proteinExistence type="predicted"/>
<feature type="transmembrane region" description="Helical" evidence="7">
    <location>
        <begin position="154"/>
        <end position="172"/>
    </location>
</feature>
<evidence type="ECO:0008006" key="12">
    <source>
        <dbReference type="Google" id="ProtNLM"/>
    </source>
</evidence>
<keyword evidence="11" id="KW-1185">Reference proteome</keyword>
<keyword evidence="3 7" id="KW-0812">Transmembrane</keyword>
<dbReference type="Pfam" id="PF07228">
    <property type="entry name" value="SpoIIE"/>
    <property type="match status" value="1"/>
</dbReference>
<dbReference type="InterPro" id="IPR036457">
    <property type="entry name" value="PPM-type-like_dom_sf"/>
</dbReference>
<reference evidence="10" key="1">
    <citation type="submission" date="2022-12" db="EMBL/GenBank/DDBJ databases">
        <title>New Phytohabitans aurantiacus sp. RD004123 nov., an actinomycete isolated from soil.</title>
        <authorList>
            <person name="Triningsih D.W."/>
            <person name="Harunari E."/>
            <person name="Igarashi Y."/>
        </authorList>
    </citation>
    <scope>NUCLEOTIDE SEQUENCE</scope>
    <source>
        <strain evidence="10">RD004123</strain>
    </source>
</reference>
<keyword evidence="4" id="KW-0378">Hydrolase</keyword>
<evidence type="ECO:0000256" key="2">
    <source>
        <dbReference type="ARBA" id="ARBA00022475"/>
    </source>
</evidence>
<evidence type="ECO:0000313" key="11">
    <source>
        <dbReference type="Proteomes" id="UP001144280"/>
    </source>
</evidence>
<keyword evidence="2" id="KW-1003">Cell membrane</keyword>
<dbReference type="PANTHER" id="PTHR43156">
    <property type="entry name" value="STAGE II SPORULATION PROTEIN E-RELATED"/>
    <property type="match status" value="1"/>
</dbReference>
<dbReference type="SMART" id="SM00331">
    <property type="entry name" value="PP2C_SIG"/>
    <property type="match status" value="1"/>
</dbReference>
<name>A0ABQ5QYI5_9ACTN</name>
<feature type="domain" description="PPM-type phosphatase" evidence="9">
    <location>
        <begin position="484"/>
        <end position="694"/>
    </location>
</feature>
<dbReference type="SMART" id="SM00065">
    <property type="entry name" value="GAF"/>
    <property type="match status" value="1"/>
</dbReference>
<protein>
    <recommendedName>
        <fullName evidence="12">PPM-type phosphatase domain-containing protein</fullName>
    </recommendedName>
</protein>
<dbReference type="PANTHER" id="PTHR43156:SF2">
    <property type="entry name" value="STAGE II SPORULATION PROTEIN E"/>
    <property type="match status" value="1"/>
</dbReference>
<evidence type="ECO:0000256" key="4">
    <source>
        <dbReference type="ARBA" id="ARBA00022801"/>
    </source>
</evidence>
<evidence type="ECO:0000256" key="7">
    <source>
        <dbReference type="SAM" id="Phobius"/>
    </source>
</evidence>
<dbReference type="Pfam" id="PF13185">
    <property type="entry name" value="GAF_2"/>
    <property type="match status" value="1"/>
</dbReference>
<dbReference type="InterPro" id="IPR003594">
    <property type="entry name" value="HATPase_dom"/>
</dbReference>
<dbReference type="Pfam" id="PF13581">
    <property type="entry name" value="HATPase_c_2"/>
    <property type="match status" value="1"/>
</dbReference>
<dbReference type="Gene3D" id="3.60.40.10">
    <property type="entry name" value="PPM-type phosphatase domain"/>
    <property type="match status" value="1"/>
</dbReference>
<dbReference type="InterPro" id="IPR052016">
    <property type="entry name" value="Bact_Sigma-Reg"/>
</dbReference>
<feature type="transmembrane region" description="Helical" evidence="7">
    <location>
        <begin position="116"/>
        <end position="134"/>
    </location>
</feature>
<dbReference type="Gene3D" id="3.30.565.10">
    <property type="entry name" value="Histidine kinase-like ATPase, C-terminal domain"/>
    <property type="match status" value="1"/>
</dbReference>
<comment type="subcellular location">
    <subcellularLocation>
        <location evidence="1">Cell membrane</location>
        <topology evidence="1">Multi-pass membrane protein</topology>
    </subcellularLocation>
</comment>
<organism evidence="10 11">
    <name type="scientific">Phytohabitans aurantiacus</name>
    <dbReference type="NCBI Taxonomy" id="3016789"/>
    <lineage>
        <taxon>Bacteria</taxon>
        <taxon>Bacillati</taxon>
        <taxon>Actinomycetota</taxon>
        <taxon>Actinomycetes</taxon>
        <taxon>Micromonosporales</taxon>
        <taxon>Micromonosporaceae</taxon>
    </lineage>
</organism>
<feature type="transmembrane region" description="Helical" evidence="7">
    <location>
        <begin position="216"/>
        <end position="240"/>
    </location>
</feature>
<dbReference type="InterPro" id="IPR036890">
    <property type="entry name" value="HATPase_C_sf"/>
</dbReference>
<dbReference type="InterPro" id="IPR003018">
    <property type="entry name" value="GAF"/>
</dbReference>
<evidence type="ECO:0000256" key="6">
    <source>
        <dbReference type="ARBA" id="ARBA00023136"/>
    </source>
</evidence>
<dbReference type="Proteomes" id="UP001144280">
    <property type="component" value="Unassembled WGS sequence"/>
</dbReference>
<dbReference type="EMBL" id="BSDI01000018">
    <property type="protein sequence ID" value="GLH98706.1"/>
    <property type="molecule type" value="Genomic_DNA"/>
</dbReference>
<evidence type="ECO:0000256" key="5">
    <source>
        <dbReference type="ARBA" id="ARBA00022989"/>
    </source>
</evidence>
<comment type="caution">
    <text evidence="10">The sequence shown here is derived from an EMBL/GenBank/DDBJ whole genome shotgun (WGS) entry which is preliminary data.</text>
</comment>
<sequence length="828" mass="87472">MRRVATPALIVLAVAAAYALGSGCSWLLFRASEAGAVFFPPAGVTLGALLLVRRRRWPWVLLAAGAVELTVDLWQGLTPAAATGFVLTNTVEPLVGAALFRRFVPGHIDLTRRRDAIAFLTCAVGAGPMVGALIGATTSVMTEDASWWAAFGRFWAGDGLAVLTLGAAVVGLGSLRGGTRLRRLARAAAVLGAIAVLTVVGFWPRDVPLIYLPVPVLLALAFWGRVPTVGAAGFVMAFAANLQSAAGHGPWAGMEHASLQVYLAFVVLGGYVLAIAVAERDRARAQSRRELEARQRLQALQAVTAGLSTAATSEQVIRVLVDQGVGIVADHGGVAIADRSGEHVRMWATGVVPTTVVGRYAEVRLDAGEPLPVVDVVRTGEPIVLASLDEISTRYPLLIADDTGTTRSLLVVPVRVGQRSMGALAFGFDRDGAISPEVASVAQTLAELAGQAIERASRYEAEHETAHRLQQSLLPDIAPHLPGVSAAVRYRPAERGRDVGGDWYDVFELPGNRVGIAVGDVVGHGLPAAISMGRLQQSLRSAALTGAGPAEVLEALDTASASIAGADYATVGYAEYSPIERTLTYSCAGHLPPLLVVDGSAQYLDGGRSQPLGLSSRARAQAQVVAPPTAMLVWYSDGLIERRHQVIDVGLDRLATAASELAGADPQAWCDQLLRAMTHGYTVTDDIVVACLYLDGPTSGAAGSALRLRLVSPDDLAPTRRTLRGWCARQDLSEDETDALLLACNEALSNALEHAYRGLPAGPVALKVVRVDRRQVRVEVSDRGRWRANSYHDAERGRGLNLVNKLARRVVVDLSDSGTRVTITLPTG</sequence>
<keyword evidence="6 7" id="KW-0472">Membrane</keyword>
<gene>
    <name evidence="10" type="ORF">Pa4123_39810</name>
</gene>
<feature type="transmembrane region" description="Helical" evidence="7">
    <location>
        <begin position="31"/>
        <end position="52"/>
    </location>
</feature>
<dbReference type="PROSITE" id="PS51257">
    <property type="entry name" value="PROKAR_LIPOPROTEIN"/>
    <property type="match status" value="1"/>
</dbReference>
<dbReference type="SUPFAM" id="SSF55781">
    <property type="entry name" value="GAF domain-like"/>
    <property type="match status" value="1"/>
</dbReference>
<dbReference type="SUPFAM" id="SSF55874">
    <property type="entry name" value="ATPase domain of HSP90 chaperone/DNA topoisomerase II/histidine kinase"/>
    <property type="match status" value="1"/>
</dbReference>
<evidence type="ECO:0000259" key="9">
    <source>
        <dbReference type="SMART" id="SM00331"/>
    </source>
</evidence>
<dbReference type="CDD" id="cd16936">
    <property type="entry name" value="HATPase_RsbW-like"/>
    <property type="match status" value="1"/>
</dbReference>
<dbReference type="InterPro" id="IPR029016">
    <property type="entry name" value="GAF-like_dom_sf"/>
</dbReference>
<feature type="transmembrane region" description="Helical" evidence="7">
    <location>
        <begin position="261"/>
        <end position="278"/>
    </location>
</feature>
<keyword evidence="5 7" id="KW-1133">Transmembrane helix</keyword>
<feature type="domain" description="GAF" evidence="8">
    <location>
        <begin position="308"/>
        <end position="463"/>
    </location>
</feature>
<accession>A0ABQ5QYI5</accession>